<organismHost>
    <name type="scientific">Phacochoerus aethiopicus</name>
    <name type="common">Warthog</name>
    <dbReference type="NCBI Taxonomy" id="85517"/>
</organismHost>
<accession>A0A6G7KU56</accession>
<name>A0A6G7KU56_ASF</name>
<dbReference type="Proteomes" id="UP000502315">
    <property type="component" value="Genome"/>
</dbReference>
<evidence type="ECO:0000313" key="1">
    <source>
        <dbReference type="EMBL" id="QII88859.2"/>
    </source>
</evidence>
<proteinExistence type="predicted"/>
<sequence length="104" mass="11938">MRIYYTNGITRLHRALYLENGPISIIFTLSVQHTVFHGIPMLLHRRHIFYNFILTKTILSSPAKPTIFHILSPASMLLFQGIVGRKTLYTTYAGYQQAEVSTEP</sequence>
<organismHost>
    <name type="scientific">Potamochoerus larvatus</name>
    <name type="common">Bushpig</name>
    <dbReference type="NCBI Taxonomy" id="273792"/>
</organismHost>
<organism evidence="1 2">
    <name type="scientific">African swine fever virus</name>
    <name type="common">ASFV</name>
    <dbReference type="NCBI Taxonomy" id="10497"/>
    <lineage>
        <taxon>Viruses</taxon>
        <taxon>Varidnaviria</taxon>
        <taxon>Bamfordvirae</taxon>
        <taxon>Nucleocytoviricota</taxon>
        <taxon>Pokkesviricetes</taxon>
        <taxon>Asfuvirales</taxon>
        <taxon>Asfarviridae</taxon>
        <taxon>Asfivirus</taxon>
        <taxon>Asfivirus haemorrhagiae</taxon>
    </lineage>
</organism>
<dbReference type="EMBL" id="MN641877">
    <property type="protein sequence ID" value="QII88859.2"/>
    <property type="molecule type" value="Genomic_DNA"/>
</dbReference>
<reference evidence="1 2" key="1">
    <citation type="submission" date="2019-11" db="EMBL/GenBank/DDBJ databases">
        <authorList>
            <person name="Ndlovu S.S."/>
            <person name="Carulei O."/>
        </authorList>
    </citation>
    <scope>NUCLEOTIDE SEQUENCE [LARGE SCALE GENOMIC DNA]</scope>
    <source>
        <strain evidence="1">RSA_2_2004</strain>
    </source>
</reference>
<evidence type="ECO:0000313" key="2">
    <source>
        <dbReference type="Proteomes" id="UP000502315"/>
    </source>
</evidence>
<organismHost>
    <name type="scientific">Ornithodoros</name>
    <name type="common">relapsing fever ticks</name>
    <dbReference type="NCBI Taxonomy" id="6937"/>
</organismHost>
<gene>
    <name evidence="1" type="primary">110_2L</name>
</gene>
<organismHost>
    <name type="scientific">Phacochoerus africanus</name>
    <name type="common">Warthog</name>
    <dbReference type="NCBI Taxonomy" id="41426"/>
</organismHost>
<organismHost>
    <name type="scientific">Sus scrofa</name>
    <name type="common">Pig</name>
    <dbReference type="NCBI Taxonomy" id="9823"/>
</organismHost>
<protein>
    <submittedName>
        <fullName evidence="1">p110_2L</fullName>
    </submittedName>
</protein>
<organismHost>
    <name type="scientific">Ornithodoros moubata</name>
    <name type="common">Soft tick</name>
    <name type="synonym">Argasid tick</name>
    <dbReference type="NCBI Taxonomy" id="6938"/>
</organismHost>